<protein>
    <submittedName>
        <fullName evidence="1">Uncharacterized protein</fullName>
    </submittedName>
</protein>
<sequence>MHPDGYFALVLDPPSAEILQRRFCTLPRPLAHHCTLRYGTKNPADLPPPFTASDLGRTFTLAVTGYARRDDGGVEAVVVGLLLADGRLLEHGFTENAIPHVTVATDGVTEPATANDLLRAGFERIAGPLLLARLEHTWASSSQEDPRGA</sequence>
<keyword evidence="2" id="KW-1185">Reference proteome</keyword>
<evidence type="ECO:0000313" key="1">
    <source>
        <dbReference type="EMBL" id="MDC3988832.1"/>
    </source>
</evidence>
<dbReference type="AlphaFoldDB" id="A0A9X3XEH7"/>
<comment type="caution">
    <text evidence="1">The sequence shown here is derived from an EMBL/GenBank/DDBJ whole genome shotgun (WGS) entry which is preliminary data.</text>
</comment>
<dbReference type="EMBL" id="JAGTJJ010000085">
    <property type="protein sequence ID" value="MDC3988832.1"/>
    <property type="molecule type" value="Genomic_DNA"/>
</dbReference>
<proteinExistence type="predicted"/>
<organism evidence="1 2">
    <name type="scientific">Polyangium jinanense</name>
    <dbReference type="NCBI Taxonomy" id="2829994"/>
    <lineage>
        <taxon>Bacteria</taxon>
        <taxon>Pseudomonadati</taxon>
        <taxon>Myxococcota</taxon>
        <taxon>Polyangia</taxon>
        <taxon>Polyangiales</taxon>
        <taxon>Polyangiaceae</taxon>
        <taxon>Polyangium</taxon>
    </lineage>
</organism>
<name>A0A9X3XEH7_9BACT</name>
<dbReference type="RefSeq" id="WP_272428112.1">
    <property type="nucleotide sequence ID" value="NZ_JAGTJJ010000085.1"/>
</dbReference>
<evidence type="ECO:0000313" key="2">
    <source>
        <dbReference type="Proteomes" id="UP001151081"/>
    </source>
</evidence>
<dbReference type="Proteomes" id="UP001151081">
    <property type="component" value="Unassembled WGS sequence"/>
</dbReference>
<accession>A0A9X3XEH7</accession>
<gene>
    <name evidence="1" type="ORF">KEG57_50670</name>
</gene>
<reference evidence="1 2" key="1">
    <citation type="submission" date="2021-04" db="EMBL/GenBank/DDBJ databases">
        <title>Genome analysis of Polyangium sp.</title>
        <authorList>
            <person name="Li Y."/>
            <person name="Wang J."/>
        </authorList>
    </citation>
    <scope>NUCLEOTIDE SEQUENCE [LARGE SCALE GENOMIC DNA]</scope>
    <source>
        <strain evidence="1 2">SDU14</strain>
    </source>
</reference>